<dbReference type="Gene3D" id="3.30.460.10">
    <property type="entry name" value="Beta Polymerase, domain 2"/>
    <property type="match status" value="1"/>
</dbReference>
<keyword evidence="6" id="KW-0507">mRNA processing</keyword>
<evidence type="ECO:0000256" key="1">
    <source>
        <dbReference type="ARBA" id="ARBA00001936"/>
    </source>
</evidence>
<evidence type="ECO:0000256" key="12">
    <source>
        <dbReference type="ARBA" id="ARBA00023242"/>
    </source>
</evidence>
<comment type="cofactor">
    <cofactor evidence="1">
        <name>Mn(2+)</name>
        <dbReference type="ChEBI" id="CHEBI:29035"/>
    </cofactor>
</comment>
<evidence type="ECO:0000259" key="16">
    <source>
        <dbReference type="Pfam" id="PF20750"/>
    </source>
</evidence>
<evidence type="ECO:0000256" key="14">
    <source>
        <dbReference type="SAM" id="Phobius"/>
    </source>
</evidence>
<evidence type="ECO:0000256" key="7">
    <source>
        <dbReference type="ARBA" id="ARBA00022679"/>
    </source>
</evidence>
<keyword evidence="14" id="KW-1133">Transmembrane helix</keyword>
<evidence type="ECO:0000256" key="5">
    <source>
        <dbReference type="ARBA" id="ARBA00012388"/>
    </source>
</evidence>
<dbReference type="GO" id="GO:0006397">
    <property type="term" value="P:mRNA processing"/>
    <property type="evidence" value="ECO:0007669"/>
    <property type="project" value="UniProtKB-KW"/>
</dbReference>
<dbReference type="Pfam" id="PF04928">
    <property type="entry name" value="PAP_central"/>
    <property type="match status" value="1"/>
</dbReference>
<accession>A0AAV2MAR4</accession>
<keyword evidence="8" id="KW-0479">Metal-binding</keyword>
<evidence type="ECO:0000256" key="11">
    <source>
        <dbReference type="ARBA" id="ARBA00022842"/>
    </source>
</evidence>
<comment type="similarity">
    <text evidence="4">Belongs to the poly(A) polymerase family.</text>
</comment>
<gene>
    <name evidence="17" type="ORF">KC01_LOCUS37057</name>
</gene>
<protein>
    <recommendedName>
        <fullName evidence="5">polynucleotide adenylyltransferase</fullName>
        <ecNumber evidence="5">2.7.7.19</ecNumber>
    </recommendedName>
</protein>
<dbReference type="GO" id="GO:0046872">
    <property type="term" value="F:metal ion binding"/>
    <property type="evidence" value="ECO:0007669"/>
    <property type="project" value="UniProtKB-KW"/>
</dbReference>
<reference evidence="17 18" key="1">
    <citation type="submission" date="2024-04" db="EMBL/GenBank/DDBJ databases">
        <authorList>
            <person name="Waldvogel A.-M."/>
            <person name="Schoenle A."/>
        </authorList>
    </citation>
    <scope>NUCLEOTIDE SEQUENCE [LARGE SCALE GENOMIC DNA]</scope>
</reference>
<keyword evidence="18" id="KW-1185">Reference proteome</keyword>
<comment type="catalytic activity">
    <reaction evidence="13">
        <text>RNA(n) + ATP = RNA(n)-3'-adenine ribonucleotide + diphosphate</text>
        <dbReference type="Rhea" id="RHEA:11332"/>
        <dbReference type="Rhea" id="RHEA-COMP:14527"/>
        <dbReference type="Rhea" id="RHEA-COMP:17347"/>
        <dbReference type="ChEBI" id="CHEBI:30616"/>
        <dbReference type="ChEBI" id="CHEBI:33019"/>
        <dbReference type="ChEBI" id="CHEBI:140395"/>
        <dbReference type="ChEBI" id="CHEBI:173115"/>
        <dbReference type="EC" id="2.7.7.19"/>
    </reaction>
</comment>
<dbReference type="GO" id="GO:1990817">
    <property type="term" value="F:poly(A) RNA polymerase activity"/>
    <property type="evidence" value="ECO:0007669"/>
    <property type="project" value="UniProtKB-EC"/>
</dbReference>
<keyword evidence="10" id="KW-0067">ATP-binding</keyword>
<proteinExistence type="inferred from homology"/>
<dbReference type="GO" id="GO:0005524">
    <property type="term" value="F:ATP binding"/>
    <property type="evidence" value="ECO:0007669"/>
    <property type="project" value="UniProtKB-KW"/>
</dbReference>
<dbReference type="InterPro" id="IPR007012">
    <property type="entry name" value="PolA_pol_cen_dom"/>
</dbReference>
<keyword evidence="11" id="KW-0460">Magnesium</keyword>
<dbReference type="Gene3D" id="1.10.1410.10">
    <property type="match status" value="1"/>
</dbReference>
<keyword evidence="14" id="KW-0812">Transmembrane</keyword>
<feature type="domain" description="Poly(A) polymerase central" evidence="15">
    <location>
        <begin position="55"/>
        <end position="132"/>
    </location>
</feature>
<dbReference type="InterPro" id="IPR048840">
    <property type="entry name" value="PolA_pol_NTPase"/>
</dbReference>
<evidence type="ECO:0000256" key="4">
    <source>
        <dbReference type="ARBA" id="ARBA00010912"/>
    </source>
</evidence>
<organism evidence="17 18">
    <name type="scientific">Knipowitschia caucasica</name>
    <name type="common">Caucasian dwarf goby</name>
    <name type="synonym">Pomatoschistus caucasicus</name>
    <dbReference type="NCBI Taxonomy" id="637954"/>
    <lineage>
        <taxon>Eukaryota</taxon>
        <taxon>Metazoa</taxon>
        <taxon>Chordata</taxon>
        <taxon>Craniata</taxon>
        <taxon>Vertebrata</taxon>
        <taxon>Euteleostomi</taxon>
        <taxon>Actinopterygii</taxon>
        <taxon>Neopterygii</taxon>
        <taxon>Teleostei</taxon>
        <taxon>Neoteleostei</taxon>
        <taxon>Acanthomorphata</taxon>
        <taxon>Gobiaria</taxon>
        <taxon>Gobiiformes</taxon>
        <taxon>Gobioidei</taxon>
        <taxon>Gobiidae</taxon>
        <taxon>Gobiinae</taxon>
        <taxon>Knipowitschia</taxon>
    </lineage>
</organism>
<dbReference type="Proteomes" id="UP001497482">
    <property type="component" value="Chromosome 7"/>
</dbReference>
<evidence type="ECO:0000313" key="18">
    <source>
        <dbReference type="Proteomes" id="UP001497482"/>
    </source>
</evidence>
<evidence type="ECO:0000256" key="3">
    <source>
        <dbReference type="ARBA" id="ARBA00004123"/>
    </source>
</evidence>
<evidence type="ECO:0000256" key="8">
    <source>
        <dbReference type="ARBA" id="ARBA00022723"/>
    </source>
</evidence>
<evidence type="ECO:0000256" key="2">
    <source>
        <dbReference type="ARBA" id="ARBA00001946"/>
    </source>
</evidence>
<evidence type="ECO:0000256" key="9">
    <source>
        <dbReference type="ARBA" id="ARBA00022741"/>
    </source>
</evidence>
<dbReference type="Pfam" id="PF20750">
    <property type="entry name" value="PAP_NTPase"/>
    <property type="match status" value="1"/>
</dbReference>
<dbReference type="GO" id="GO:0005634">
    <property type="term" value="C:nucleus"/>
    <property type="evidence" value="ECO:0007669"/>
    <property type="project" value="UniProtKB-SubCell"/>
</dbReference>
<feature type="domain" description="Poly(A) polymerase nucleotidyltransferase" evidence="16">
    <location>
        <begin position="4"/>
        <end position="50"/>
    </location>
</feature>
<keyword evidence="9" id="KW-0547">Nucleotide-binding</keyword>
<evidence type="ECO:0000256" key="6">
    <source>
        <dbReference type="ARBA" id="ARBA00022664"/>
    </source>
</evidence>
<keyword evidence="12" id="KW-0539">Nucleus</keyword>
<evidence type="ECO:0000256" key="10">
    <source>
        <dbReference type="ARBA" id="ARBA00022840"/>
    </source>
</evidence>
<evidence type="ECO:0000313" key="17">
    <source>
        <dbReference type="EMBL" id="CAL1610439.1"/>
    </source>
</evidence>
<dbReference type="PANTHER" id="PTHR10682:SF10">
    <property type="entry name" value="POLYNUCLEOTIDE ADENYLYLTRANSFERASE"/>
    <property type="match status" value="1"/>
</dbReference>
<dbReference type="EC" id="2.7.7.19" evidence="5"/>
<dbReference type="PANTHER" id="PTHR10682">
    <property type="entry name" value="POLY A POLYMERASE"/>
    <property type="match status" value="1"/>
</dbReference>
<evidence type="ECO:0000259" key="15">
    <source>
        <dbReference type="Pfam" id="PF04928"/>
    </source>
</evidence>
<feature type="transmembrane region" description="Helical" evidence="14">
    <location>
        <begin position="72"/>
        <end position="90"/>
    </location>
</feature>
<dbReference type="SUPFAM" id="SSF81631">
    <property type="entry name" value="PAP/OAS1 substrate-binding domain"/>
    <property type="match status" value="1"/>
</dbReference>
<keyword evidence="14" id="KW-0472">Membrane</keyword>
<dbReference type="InterPro" id="IPR043519">
    <property type="entry name" value="NT_sf"/>
</dbReference>
<dbReference type="AlphaFoldDB" id="A0AAV2MAR4"/>
<evidence type="ECO:0000256" key="13">
    <source>
        <dbReference type="ARBA" id="ARBA00048830"/>
    </source>
</evidence>
<comment type="cofactor">
    <cofactor evidence="2">
        <name>Mg(2+)</name>
        <dbReference type="ChEBI" id="CHEBI:18420"/>
    </cofactor>
</comment>
<sequence>MTPLVYAKINGRRVSDSLDLMDSTILQEMDVISVRSLQGYRGTQEIMSLVPNAYTFRLALAAIKQWAKRRNIYSNMLGFLCGVSCAIMLARICQMCPYATAFFRVYSNWNWASPVMQRIPEEQNYNLPSWNP</sequence>
<name>A0AAV2MAR4_KNICA</name>
<comment type="subcellular location">
    <subcellularLocation>
        <location evidence="3">Nucleus</location>
    </subcellularLocation>
</comment>
<dbReference type="EMBL" id="OZ035829">
    <property type="protein sequence ID" value="CAL1610439.1"/>
    <property type="molecule type" value="Genomic_DNA"/>
</dbReference>
<keyword evidence="7" id="KW-0808">Transferase</keyword>